<dbReference type="Pfam" id="PF07905">
    <property type="entry name" value="PucR"/>
    <property type="match status" value="1"/>
</dbReference>
<evidence type="ECO:0000313" key="3">
    <source>
        <dbReference type="EMBL" id="MCV7421880.1"/>
    </source>
</evidence>
<dbReference type="EMBL" id="JACKVK010000008">
    <property type="protein sequence ID" value="MCV7421880.1"/>
    <property type="molecule type" value="Genomic_DNA"/>
</dbReference>
<dbReference type="PANTHER" id="PTHR33744:SF1">
    <property type="entry name" value="DNA-BINDING TRANSCRIPTIONAL ACTIVATOR ADER"/>
    <property type="match status" value="1"/>
</dbReference>
<evidence type="ECO:0000313" key="4">
    <source>
        <dbReference type="Proteomes" id="UP001141629"/>
    </source>
</evidence>
<dbReference type="InterPro" id="IPR042070">
    <property type="entry name" value="PucR_C-HTH_sf"/>
</dbReference>
<accession>A0A9X3BU51</accession>
<sequence>MAFLLADLVDTPHLRLTVRAGARGLDRPVFWAQTSDLDEPWSWLAGGELLMKNGRTLPDSATGQAALIRSLAENGICGVVIGLDASSPRLAPSAVALADELGFPVLQVPYSVGFAAIGRAVAGGAGSDDSRRIAVTERVYQVIRQSVGRSGAENALRQLGREVACRLAVLDAATGEVALDSSDPVPEGLRQALTAEISARGGAVPGVLHVLVDETRALAVEVPDEEPTVLVAYDFRASPPDVVQLQHLASAMAVLLAQQNVRREHDRRIGAEVLASLCDGRLTGAESARLLTDRGLQPGGSVLAAVSGGSPTAERHLHVSLGRRQVPHLLLRRGAALYALVSVGEGPLATLRHRVGEAAAIGVSDVLGHPRRGPAAAREALWAMRAAESTADRTAHYGDATMLSVLRDTEEAQVVVDRVLGSLMTYDATHSSDMVATLDAYLRCDRSWVRTASATGLHRQTVVYRMQRVEDITGRRLADTATIAEFWLALRAKDLLSPAGSASAMSFPSGSGRHRHDHH</sequence>
<keyword evidence="4" id="KW-1185">Reference proteome</keyword>
<dbReference type="PANTHER" id="PTHR33744">
    <property type="entry name" value="CARBOHYDRATE DIACID REGULATOR"/>
    <property type="match status" value="1"/>
</dbReference>
<dbReference type="InterPro" id="IPR051448">
    <property type="entry name" value="CdaR-like_regulators"/>
</dbReference>
<dbReference type="AlphaFoldDB" id="A0A9X3BU51"/>
<feature type="domain" description="Purine catabolism PurC-like" evidence="1">
    <location>
        <begin position="7"/>
        <end position="121"/>
    </location>
</feature>
<dbReference type="InterPro" id="IPR025736">
    <property type="entry name" value="PucR_C-HTH_dom"/>
</dbReference>
<dbReference type="Pfam" id="PF13556">
    <property type="entry name" value="HTH_30"/>
    <property type="match status" value="1"/>
</dbReference>
<name>A0A9X3BU51_9MYCO</name>
<evidence type="ECO:0000259" key="2">
    <source>
        <dbReference type="Pfam" id="PF13556"/>
    </source>
</evidence>
<organism evidence="3 4">
    <name type="scientific">Mycobacterium yunnanensis</name>
    <dbReference type="NCBI Taxonomy" id="368477"/>
    <lineage>
        <taxon>Bacteria</taxon>
        <taxon>Bacillati</taxon>
        <taxon>Actinomycetota</taxon>
        <taxon>Actinomycetes</taxon>
        <taxon>Mycobacteriales</taxon>
        <taxon>Mycobacteriaceae</taxon>
        <taxon>Mycobacterium</taxon>
    </lineage>
</organism>
<dbReference type="Gene3D" id="1.10.10.2840">
    <property type="entry name" value="PucR C-terminal helix-turn-helix domain"/>
    <property type="match status" value="1"/>
</dbReference>
<feature type="domain" description="PucR C-terminal helix-turn-helix" evidence="2">
    <location>
        <begin position="435"/>
        <end position="492"/>
    </location>
</feature>
<dbReference type="RefSeq" id="WP_263996630.1">
    <property type="nucleotide sequence ID" value="NZ_JACKVK010000008.1"/>
</dbReference>
<dbReference type="Proteomes" id="UP001141629">
    <property type="component" value="Unassembled WGS sequence"/>
</dbReference>
<comment type="caution">
    <text evidence="3">The sequence shown here is derived from an EMBL/GenBank/DDBJ whole genome shotgun (WGS) entry which is preliminary data.</text>
</comment>
<gene>
    <name evidence="3" type="ORF">H7K45_15125</name>
</gene>
<proteinExistence type="predicted"/>
<reference evidence="3" key="1">
    <citation type="submission" date="2020-07" db="EMBL/GenBank/DDBJ databases">
        <authorList>
            <person name="Pettersson B.M.F."/>
            <person name="Behra P.R.K."/>
            <person name="Ramesh M."/>
            <person name="Das S."/>
            <person name="Dasgupta S."/>
            <person name="Kirsebom L.A."/>
        </authorList>
    </citation>
    <scope>NUCLEOTIDE SEQUENCE</scope>
    <source>
        <strain evidence="3">DSM 44838</strain>
    </source>
</reference>
<protein>
    <submittedName>
        <fullName evidence="3">PucR family transcriptional regulator ligand-binding domain-containing protein</fullName>
    </submittedName>
</protein>
<evidence type="ECO:0000259" key="1">
    <source>
        <dbReference type="Pfam" id="PF07905"/>
    </source>
</evidence>
<dbReference type="InterPro" id="IPR012914">
    <property type="entry name" value="PucR_dom"/>
</dbReference>
<reference evidence="3" key="2">
    <citation type="journal article" date="2022" name="BMC Genomics">
        <title>Comparative genome analysis of mycobacteria focusing on tRNA and non-coding RNA.</title>
        <authorList>
            <person name="Behra P.R.K."/>
            <person name="Pettersson B.M.F."/>
            <person name="Ramesh M."/>
            <person name="Das S."/>
            <person name="Dasgupta S."/>
            <person name="Kirsebom L.A."/>
        </authorList>
    </citation>
    <scope>NUCLEOTIDE SEQUENCE</scope>
    <source>
        <strain evidence="3">DSM 44838</strain>
    </source>
</reference>